<feature type="domain" description="Nanos-type" evidence="10">
    <location>
        <begin position="101"/>
        <end position="155"/>
    </location>
</feature>
<dbReference type="PANTHER" id="PTHR12887">
    <property type="entry name" value="NANOS PROTEIN"/>
    <property type="match status" value="1"/>
</dbReference>
<reference evidence="11 12" key="1">
    <citation type="journal article" date="2013" name="Proc. Natl. Acad. Sci. U.S.A.">
        <title>The king cobra genome reveals dynamic gene evolution and adaptation in the snake venom system.</title>
        <authorList>
            <person name="Vonk F.J."/>
            <person name="Casewell N.R."/>
            <person name="Henkel C.V."/>
            <person name="Heimberg A.M."/>
            <person name="Jansen H.J."/>
            <person name="McCleary R.J."/>
            <person name="Kerkkamp H.M."/>
            <person name="Vos R.A."/>
            <person name="Guerreiro I."/>
            <person name="Calvete J.J."/>
            <person name="Wuster W."/>
            <person name="Woods A.E."/>
            <person name="Logan J.M."/>
            <person name="Harrison R.A."/>
            <person name="Castoe T.A."/>
            <person name="de Koning A.P."/>
            <person name="Pollock D.D."/>
            <person name="Yandell M."/>
            <person name="Calderon D."/>
            <person name="Renjifo C."/>
            <person name="Currier R.B."/>
            <person name="Salgado D."/>
            <person name="Pla D."/>
            <person name="Sanz L."/>
            <person name="Hyder A.S."/>
            <person name="Ribeiro J.M."/>
            <person name="Arntzen J.W."/>
            <person name="van den Thillart G.E."/>
            <person name="Boetzer M."/>
            <person name="Pirovano W."/>
            <person name="Dirks R.P."/>
            <person name="Spaink H.P."/>
            <person name="Duboule D."/>
            <person name="McGlinn E."/>
            <person name="Kini R.M."/>
            <person name="Richardson M.K."/>
        </authorList>
    </citation>
    <scope>NUCLEOTIDE SEQUENCE</scope>
    <source>
        <tissue evidence="11">Blood</tissue>
    </source>
</reference>
<evidence type="ECO:0000313" key="12">
    <source>
        <dbReference type="Proteomes" id="UP000018936"/>
    </source>
</evidence>
<dbReference type="InterPro" id="IPR038129">
    <property type="entry name" value="Nanos_sf"/>
</dbReference>
<evidence type="ECO:0000256" key="4">
    <source>
        <dbReference type="ARBA" id="ARBA00022771"/>
    </source>
</evidence>
<evidence type="ECO:0000256" key="2">
    <source>
        <dbReference type="ARBA" id="ARBA00022490"/>
    </source>
</evidence>
<dbReference type="InterPro" id="IPR008705">
    <property type="entry name" value="Nanos/Xcar2"/>
</dbReference>
<keyword evidence="2" id="KW-0963">Cytoplasm</keyword>
<evidence type="ECO:0000256" key="8">
    <source>
        <dbReference type="PROSITE-ProRule" id="PRU00855"/>
    </source>
</evidence>
<feature type="compositionally biased region" description="Basic residues" evidence="9">
    <location>
        <begin position="70"/>
        <end position="86"/>
    </location>
</feature>
<keyword evidence="5" id="KW-0862">Zinc</keyword>
<dbReference type="EMBL" id="AZIM01004049">
    <property type="protein sequence ID" value="ETE61269.1"/>
    <property type="molecule type" value="Genomic_DNA"/>
</dbReference>
<evidence type="ECO:0000256" key="6">
    <source>
        <dbReference type="ARBA" id="ARBA00022845"/>
    </source>
</evidence>
<sequence>MFSTSSWSSPACVPAQGVFFDRWKDYLNLSKVVVEIVGEQKKPQRFSPPWKDPLNVTVLHWANGGDKSKTHSPKTHGSHSPKTHGTRRGDHLPAQPTQQGICNFCKHNGESKKVYSSHALKRADGVVVCPILRNYTCPLCGATADKAHTLKYCPHNKAKQSLYRRSGRNSAGRMIKR</sequence>
<evidence type="ECO:0000256" key="3">
    <source>
        <dbReference type="ARBA" id="ARBA00022723"/>
    </source>
</evidence>
<keyword evidence="4 8" id="KW-0863">Zinc-finger</keyword>
<name>V8NG61_OPHHA</name>
<dbReference type="Proteomes" id="UP000018936">
    <property type="component" value="Unassembled WGS sequence"/>
</dbReference>
<dbReference type="InterPro" id="IPR024161">
    <property type="entry name" value="Znf_nanos-typ"/>
</dbReference>
<evidence type="ECO:0000313" key="11">
    <source>
        <dbReference type="EMBL" id="ETE61269.1"/>
    </source>
</evidence>
<dbReference type="GO" id="GO:0006417">
    <property type="term" value="P:regulation of translation"/>
    <property type="evidence" value="ECO:0007669"/>
    <property type="project" value="UniProtKB-UniRule"/>
</dbReference>
<dbReference type="PROSITE" id="PS51522">
    <property type="entry name" value="ZF_NANOS"/>
    <property type="match status" value="1"/>
</dbReference>
<accession>V8NG61</accession>
<keyword evidence="12" id="KW-1185">Reference proteome</keyword>
<dbReference type="Gene3D" id="4.10.60.30">
    <property type="entry name" value="Nanos, RNA-binding domain"/>
    <property type="match status" value="1"/>
</dbReference>
<evidence type="ECO:0000259" key="10">
    <source>
        <dbReference type="PROSITE" id="PS51522"/>
    </source>
</evidence>
<feature type="region of interest" description="Disordered" evidence="9">
    <location>
        <begin position="62"/>
        <end position="93"/>
    </location>
</feature>
<comment type="subcellular location">
    <subcellularLocation>
        <location evidence="1">Cytoplasm</location>
    </subcellularLocation>
</comment>
<dbReference type="GO" id="GO:0005737">
    <property type="term" value="C:cytoplasm"/>
    <property type="evidence" value="ECO:0007669"/>
    <property type="project" value="UniProtKB-SubCell"/>
</dbReference>
<evidence type="ECO:0000256" key="5">
    <source>
        <dbReference type="ARBA" id="ARBA00022833"/>
    </source>
</evidence>
<dbReference type="OrthoDB" id="5864971at2759"/>
<dbReference type="GO" id="GO:0003723">
    <property type="term" value="F:RNA binding"/>
    <property type="evidence" value="ECO:0007669"/>
    <property type="project" value="UniProtKB-UniRule"/>
</dbReference>
<feature type="non-terminal residue" evidence="11">
    <location>
        <position position="1"/>
    </location>
</feature>
<dbReference type="FunFam" id="4.10.60.30:FF:000001">
    <property type="entry name" value="nanos homolog 3"/>
    <property type="match status" value="1"/>
</dbReference>
<organism evidence="11 12">
    <name type="scientific">Ophiophagus hannah</name>
    <name type="common">King cobra</name>
    <name type="synonym">Naja hannah</name>
    <dbReference type="NCBI Taxonomy" id="8665"/>
    <lineage>
        <taxon>Eukaryota</taxon>
        <taxon>Metazoa</taxon>
        <taxon>Chordata</taxon>
        <taxon>Craniata</taxon>
        <taxon>Vertebrata</taxon>
        <taxon>Euteleostomi</taxon>
        <taxon>Lepidosauria</taxon>
        <taxon>Squamata</taxon>
        <taxon>Bifurcata</taxon>
        <taxon>Unidentata</taxon>
        <taxon>Episquamata</taxon>
        <taxon>Toxicofera</taxon>
        <taxon>Serpentes</taxon>
        <taxon>Colubroidea</taxon>
        <taxon>Elapidae</taxon>
        <taxon>Elapinae</taxon>
        <taxon>Ophiophagus</taxon>
    </lineage>
</organism>
<evidence type="ECO:0000256" key="9">
    <source>
        <dbReference type="SAM" id="MobiDB-lite"/>
    </source>
</evidence>
<keyword evidence="6 8" id="KW-0810">Translation regulation</keyword>
<gene>
    <name evidence="11" type="primary">NANOS2</name>
    <name evidence="11" type="ORF">L345_12981</name>
</gene>
<comment type="caution">
    <text evidence="11">The sequence shown here is derived from an EMBL/GenBank/DDBJ whole genome shotgun (WGS) entry which is preliminary data.</text>
</comment>
<dbReference type="Pfam" id="PF05741">
    <property type="entry name" value="zf-nanos"/>
    <property type="match status" value="1"/>
</dbReference>
<dbReference type="GO" id="GO:0008270">
    <property type="term" value="F:zinc ion binding"/>
    <property type="evidence" value="ECO:0007669"/>
    <property type="project" value="UniProtKB-KW"/>
</dbReference>
<evidence type="ECO:0000256" key="1">
    <source>
        <dbReference type="ARBA" id="ARBA00004496"/>
    </source>
</evidence>
<protein>
    <submittedName>
        <fullName evidence="11">Nanos-like 2</fullName>
    </submittedName>
</protein>
<keyword evidence="7 8" id="KW-0694">RNA-binding</keyword>
<keyword evidence="3" id="KW-0479">Metal-binding</keyword>
<proteinExistence type="inferred from homology"/>
<evidence type="ECO:0000256" key="7">
    <source>
        <dbReference type="ARBA" id="ARBA00022884"/>
    </source>
</evidence>
<comment type="similarity">
    <text evidence="8">Belongs to the nanos family.</text>
</comment>
<dbReference type="AlphaFoldDB" id="V8NG61"/>